<dbReference type="AlphaFoldDB" id="A0A0R2L641"/>
<dbReference type="STRING" id="331679.IV81_GL001614"/>
<organism evidence="3 4">
    <name type="scientific">Pediococcus stilesii</name>
    <dbReference type="NCBI Taxonomy" id="331679"/>
    <lineage>
        <taxon>Bacteria</taxon>
        <taxon>Bacillati</taxon>
        <taxon>Bacillota</taxon>
        <taxon>Bacilli</taxon>
        <taxon>Lactobacillales</taxon>
        <taxon>Lactobacillaceae</taxon>
        <taxon>Pediococcus</taxon>
    </lineage>
</organism>
<evidence type="ECO:0000256" key="1">
    <source>
        <dbReference type="SAM" id="Phobius"/>
    </source>
</evidence>
<feature type="domain" description="YdbS-like PH" evidence="2">
    <location>
        <begin position="249"/>
        <end position="323"/>
    </location>
</feature>
<proteinExistence type="predicted"/>
<evidence type="ECO:0000259" key="2">
    <source>
        <dbReference type="Pfam" id="PF03703"/>
    </source>
</evidence>
<protein>
    <submittedName>
        <fullName evidence="3">Membrane protein</fullName>
    </submittedName>
</protein>
<dbReference type="RefSeq" id="WP_057802623.1">
    <property type="nucleotide sequence ID" value="NZ_JQBX01000007.1"/>
</dbReference>
<dbReference type="Proteomes" id="UP000051859">
    <property type="component" value="Unassembled WGS sequence"/>
</dbReference>
<evidence type="ECO:0000313" key="4">
    <source>
        <dbReference type="Proteomes" id="UP000051859"/>
    </source>
</evidence>
<name>A0A0R2L641_9LACO</name>
<dbReference type="InterPro" id="IPR005182">
    <property type="entry name" value="YdbS-like_PH"/>
</dbReference>
<dbReference type="PANTHER" id="PTHR34473">
    <property type="entry name" value="UPF0699 TRANSMEMBRANE PROTEIN YDBS"/>
    <property type="match status" value="1"/>
</dbReference>
<keyword evidence="1" id="KW-1133">Transmembrane helix</keyword>
<feature type="transmembrane region" description="Helical" evidence="1">
    <location>
        <begin position="219"/>
        <end position="243"/>
    </location>
</feature>
<feature type="transmembrane region" description="Helical" evidence="1">
    <location>
        <begin position="385"/>
        <end position="405"/>
    </location>
</feature>
<dbReference type="InterPro" id="IPR014529">
    <property type="entry name" value="UCP026631"/>
</dbReference>
<feature type="transmembrane region" description="Helical" evidence="1">
    <location>
        <begin position="181"/>
        <end position="199"/>
    </location>
</feature>
<keyword evidence="1" id="KW-0812">Transmembrane</keyword>
<accession>A0A0R2L641</accession>
<keyword evidence="1" id="KW-0472">Membrane</keyword>
<feature type="transmembrane region" description="Helical" evidence="1">
    <location>
        <begin position="12"/>
        <end position="32"/>
    </location>
</feature>
<gene>
    <name evidence="3" type="ORF">IV81_GL001614</name>
</gene>
<dbReference type="PIRSF" id="PIRSF026631">
    <property type="entry name" value="UCP026631"/>
    <property type="match status" value="1"/>
</dbReference>
<comment type="caution">
    <text evidence="3">The sequence shown here is derived from an EMBL/GenBank/DDBJ whole genome shotgun (WGS) entry which is preliminary data.</text>
</comment>
<keyword evidence="4" id="KW-1185">Reference proteome</keyword>
<feature type="domain" description="YdbS-like PH" evidence="2">
    <location>
        <begin position="62"/>
        <end position="141"/>
    </location>
</feature>
<evidence type="ECO:0000313" key="3">
    <source>
        <dbReference type="EMBL" id="KRN94199.1"/>
    </source>
</evidence>
<feature type="transmembrane region" description="Helical" evidence="1">
    <location>
        <begin position="44"/>
        <end position="63"/>
    </location>
</feature>
<sequence>MTSKVRHLSPISIFIFWGQLIYNWWIFILMGWGWLAGSVGQFKWLFLGLIILLLIIFAVIRYLRFTFSLGEQLITINSGIFLKQTRHIPYSNIQTVQEEQWIFLKPFGLENITIETAGKEEKHGEARLLTVSKSVAAEIEAYRKKSAQSQSDQLVSKVTSSATTVDSPTTYTINGSDLNRYALTSLSFLPIILGLLWLVNKIQELVPKSFLNSFNAQLVHLSLVIIIFIVFLIITIGFLISYLNVIQKYYRFTLTSAKQSLTTVRGFFQRKTVGIRLSKIQAIDFKQNVIRQLAHLSTVQSLIASNASDDENGHNLVIIPVIKETEALARSQRFVEWLPQQINENRFKFSPRAWFFIRNSVLIYLTIVAFPLVLAYFFWSVAFLYVLPFGIFLLFVGYFQGRYVAKNTGFQVVSKNLIVTQTGYLWTRRRSFIQRDKIQSIRLKQSIWMEPKKLTHIEFNLRKGNDNDAIQLRYLSVTDAETILKWYQPQVLSN</sequence>
<dbReference type="EMBL" id="JQBX01000007">
    <property type="protein sequence ID" value="KRN94199.1"/>
    <property type="molecule type" value="Genomic_DNA"/>
</dbReference>
<feature type="transmembrane region" description="Helical" evidence="1">
    <location>
        <begin position="355"/>
        <end position="379"/>
    </location>
</feature>
<reference evidence="3 4" key="1">
    <citation type="journal article" date="2015" name="Genome Announc.">
        <title>Expanding the biotechnology potential of lactobacilli through comparative genomics of 213 strains and associated genera.</title>
        <authorList>
            <person name="Sun Z."/>
            <person name="Harris H.M."/>
            <person name="McCann A."/>
            <person name="Guo C."/>
            <person name="Argimon S."/>
            <person name="Zhang W."/>
            <person name="Yang X."/>
            <person name="Jeffery I.B."/>
            <person name="Cooney J.C."/>
            <person name="Kagawa T.F."/>
            <person name="Liu W."/>
            <person name="Song Y."/>
            <person name="Salvetti E."/>
            <person name="Wrobel A."/>
            <person name="Rasinkangas P."/>
            <person name="Parkhill J."/>
            <person name="Rea M.C."/>
            <person name="O'Sullivan O."/>
            <person name="Ritari J."/>
            <person name="Douillard F.P."/>
            <person name="Paul Ross R."/>
            <person name="Yang R."/>
            <person name="Briner A.E."/>
            <person name="Felis G.E."/>
            <person name="de Vos W.M."/>
            <person name="Barrangou R."/>
            <person name="Klaenhammer T.R."/>
            <person name="Caufield P.W."/>
            <person name="Cui Y."/>
            <person name="Zhang H."/>
            <person name="O'Toole P.W."/>
        </authorList>
    </citation>
    <scope>NUCLEOTIDE SEQUENCE [LARGE SCALE GENOMIC DNA]</scope>
    <source>
        <strain evidence="3 4">DSM 18001</strain>
    </source>
</reference>
<dbReference type="PANTHER" id="PTHR34473:SF2">
    <property type="entry name" value="UPF0699 TRANSMEMBRANE PROTEIN YDBT"/>
    <property type="match status" value="1"/>
</dbReference>
<dbReference type="PATRIC" id="fig|331679.3.peg.1650"/>
<dbReference type="Pfam" id="PF03703">
    <property type="entry name" value="bPH_2"/>
    <property type="match status" value="3"/>
</dbReference>
<feature type="domain" description="YdbS-like PH" evidence="2">
    <location>
        <begin position="407"/>
        <end position="487"/>
    </location>
</feature>